<name>F3C3I1_PSESG</name>
<comment type="caution">
    <text evidence="5">The sequence shown here is derived from an EMBL/GenBank/DDBJ whole genome shotgun (WGS) entry which is preliminary data.</text>
</comment>
<dbReference type="AlphaFoldDB" id="F3C3I1"/>
<evidence type="ECO:0000313" key="6">
    <source>
        <dbReference type="Proteomes" id="UP000005466"/>
    </source>
</evidence>
<gene>
    <name evidence="5" type="ORF">Pgy4_10685</name>
</gene>
<evidence type="ECO:0000256" key="3">
    <source>
        <dbReference type="ARBA" id="ARBA00023163"/>
    </source>
</evidence>
<evidence type="ECO:0000313" key="5">
    <source>
        <dbReference type="EMBL" id="EGH11377.1"/>
    </source>
</evidence>
<proteinExistence type="inferred from homology"/>
<evidence type="ECO:0000256" key="2">
    <source>
        <dbReference type="ARBA" id="ARBA00023015"/>
    </source>
</evidence>
<comment type="similarity">
    <text evidence="1">Belongs to the LysR transcriptional regulatory family.</text>
</comment>
<dbReference type="HOGENOM" id="CLU_2089957_0_0_6"/>
<dbReference type="GO" id="GO:0006355">
    <property type="term" value="P:regulation of DNA-templated transcription"/>
    <property type="evidence" value="ECO:0007669"/>
    <property type="project" value="TreeGrafter"/>
</dbReference>
<dbReference type="EMBL" id="ADWY01000462">
    <property type="protein sequence ID" value="EGH11377.1"/>
    <property type="molecule type" value="Genomic_DNA"/>
</dbReference>
<keyword evidence="3" id="KW-0804">Transcription</keyword>
<feature type="non-terminal residue" evidence="5">
    <location>
        <position position="1"/>
    </location>
</feature>
<dbReference type="PANTHER" id="PTHR30126">
    <property type="entry name" value="HTH-TYPE TRANSCRIPTIONAL REGULATOR"/>
    <property type="match status" value="1"/>
</dbReference>
<accession>F3C3I1</accession>
<keyword evidence="2" id="KW-0805">Transcription regulation</keyword>
<dbReference type="PANTHER" id="PTHR30126:SF88">
    <property type="entry name" value="TRANSCRIPTIONAL REGULATOR-RELATED"/>
    <property type="match status" value="1"/>
</dbReference>
<reference evidence="5 6" key="1">
    <citation type="journal article" date="2011" name="PLoS Pathog.">
        <title>Dynamic evolution of pathogenicity revealed by sequencing and comparative genomics of 19 Pseudomonas syringae isolates.</title>
        <authorList>
            <person name="Baltrus D.A."/>
            <person name="Nishimura M.T."/>
            <person name="Romanchuk A."/>
            <person name="Chang J.H."/>
            <person name="Mukhtar M.S."/>
            <person name="Cherkis K."/>
            <person name="Roach J."/>
            <person name="Grant S.R."/>
            <person name="Jones C.D."/>
            <person name="Dangl J.L."/>
        </authorList>
    </citation>
    <scope>NUCLEOTIDE SEQUENCE [LARGE SCALE GENOMIC DNA]</scope>
    <source>
        <strain evidence="6">race 4</strain>
    </source>
</reference>
<dbReference type="BioCyc" id="PSYR875330:G11XH-2103-MONOMER"/>
<feature type="domain" description="LysR substrate-binding" evidence="4">
    <location>
        <begin position="25"/>
        <end position="101"/>
    </location>
</feature>
<dbReference type="SUPFAM" id="SSF53850">
    <property type="entry name" value="Periplasmic binding protein-like II"/>
    <property type="match status" value="1"/>
</dbReference>
<evidence type="ECO:0000259" key="4">
    <source>
        <dbReference type="Pfam" id="PF03466"/>
    </source>
</evidence>
<evidence type="ECO:0000256" key="1">
    <source>
        <dbReference type="ARBA" id="ARBA00009437"/>
    </source>
</evidence>
<dbReference type="Pfam" id="PF03466">
    <property type="entry name" value="LysR_substrate"/>
    <property type="match status" value="1"/>
</dbReference>
<dbReference type="PATRIC" id="fig|875330.6.peg.1866"/>
<dbReference type="Proteomes" id="UP000005466">
    <property type="component" value="Unassembled WGS sequence"/>
</dbReference>
<organism evidence="5 6">
    <name type="scientific">Pseudomonas savastanoi pv. glycinea str. race 4</name>
    <dbReference type="NCBI Taxonomy" id="875330"/>
    <lineage>
        <taxon>Bacteria</taxon>
        <taxon>Pseudomonadati</taxon>
        <taxon>Pseudomonadota</taxon>
        <taxon>Gammaproteobacteria</taxon>
        <taxon>Pseudomonadales</taxon>
        <taxon>Pseudomonadaceae</taxon>
        <taxon>Pseudomonas</taxon>
    </lineage>
</organism>
<dbReference type="InterPro" id="IPR005119">
    <property type="entry name" value="LysR_subst-bd"/>
</dbReference>
<protein>
    <submittedName>
        <fullName evidence="5">LysR family transcriptional regulator</fullName>
    </submittedName>
</protein>
<dbReference type="GO" id="GO:0000976">
    <property type="term" value="F:transcription cis-regulatory region binding"/>
    <property type="evidence" value="ECO:0007669"/>
    <property type="project" value="TreeGrafter"/>
</dbReference>
<sequence length="117" mass="13066">ESQLQVVIRDSGRQQPRDFGWLGAEQRWTVGSLGTATTFVSNGLGFAWLPRHMIERELREGLLKPLRLDKGGSRNPTFYLYSSKDRSLGPATQILIDLIRTFDTAPLTTALTAPQHA</sequence>
<dbReference type="Gene3D" id="3.40.190.290">
    <property type="match status" value="1"/>
</dbReference>